<gene>
    <name evidence="3" type="ORF">PAN31117_05108</name>
</gene>
<feature type="compositionally biased region" description="Low complexity" evidence="1">
    <location>
        <begin position="494"/>
        <end position="506"/>
    </location>
</feature>
<keyword evidence="2" id="KW-0812">Transmembrane</keyword>
<name>A0A5E5ARK9_9BURK</name>
<reference evidence="3 4" key="1">
    <citation type="submission" date="2019-08" db="EMBL/GenBank/DDBJ databases">
        <authorList>
            <person name="Peeters C."/>
        </authorList>
    </citation>
    <scope>NUCLEOTIDE SEQUENCE [LARGE SCALE GENOMIC DNA]</scope>
    <source>
        <strain evidence="3 4">LMG 31117</strain>
    </source>
</reference>
<feature type="transmembrane region" description="Helical" evidence="2">
    <location>
        <begin position="29"/>
        <end position="50"/>
    </location>
</feature>
<dbReference type="SUPFAM" id="SSF54523">
    <property type="entry name" value="Pili subunits"/>
    <property type="match status" value="1"/>
</dbReference>
<dbReference type="AlphaFoldDB" id="A0A5E5ARK9"/>
<organism evidence="3 4">
    <name type="scientific">Pandoraea anapnoica</name>
    <dbReference type="NCBI Taxonomy" id="2508301"/>
    <lineage>
        <taxon>Bacteria</taxon>
        <taxon>Pseudomonadati</taxon>
        <taxon>Pseudomonadota</taxon>
        <taxon>Betaproteobacteria</taxon>
        <taxon>Burkholderiales</taxon>
        <taxon>Burkholderiaceae</taxon>
        <taxon>Pandoraea</taxon>
    </lineage>
</organism>
<keyword evidence="4" id="KW-1185">Reference proteome</keyword>
<dbReference type="InterPro" id="IPR045584">
    <property type="entry name" value="Pilin-like"/>
</dbReference>
<evidence type="ECO:0000313" key="4">
    <source>
        <dbReference type="Proteomes" id="UP000383122"/>
    </source>
</evidence>
<evidence type="ECO:0000256" key="2">
    <source>
        <dbReference type="SAM" id="Phobius"/>
    </source>
</evidence>
<feature type="compositionally biased region" description="Polar residues" evidence="1">
    <location>
        <begin position="512"/>
        <end position="535"/>
    </location>
</feature>
<proteinExistence type="predicted"/>
<protein>
    <recommendedName>
        <fullName evidence="5">Prepilin-type N-terminal cleavage/methylation domain-containing protein</fullName>
    </recommendedName>
</protein>
<dbReference type="RefSeq" id="WP_150740620.1">
    <property type="nucleotide sequence ID" value="NZ_CABPSP010000020.1"/>
</dbReference>
<evidence type="ECO:0000256" key="1">
    <source>
        <dbReference type="SAM" id="MobiDB-lite"/>
    </source>
</evidence>
<feature type="region of interest" description="Disordered" evidence="1">
    <location>
        <begin position="494"/>
        <end position="535"/>
    </location>
</feature>
<dbReference type="InterPro" id="IPR012902">
    <property type="entry name" value="N_methyl_site"/>
</dbReference>
<accession>A0A5E5ARK9</accession>
<dbReference type="OrthoDB" id="7220054at2"/>
<keyword evidence="2" id="KW-0472">Membrane</keyword>
<dbReference type="Proteomes" id="UP000383122">
    <property type="component" value="Unassembled WGS sequence"/>
</dbReference>
<sequence>MVLIEREWEMKRNNGFVVRSTTTQAGFTLIEVIVALIVMVSMVSVAVVFINRSSDQTANQNASEQMRVLGDAAVAYVHANPIDANNWPVGQPHDIVKNGDWTALKDYLPPGISVTPASPIGVKYNATAVPRVVPGKDKTYDVAIYTVAIPGAGQLSVPDHAMKIAQLLGAGGFYGDKLNRASSTSTLTFWGAYGQLDKPDALSEFNLKPSLGLVVYVPTIISDLATAPGLDADEFLHRHETKGHPEWNQMTTDIDMNGNSLDLTTQNGVVYVGAQDDPNNVDATHPNQNPSMTIKGNNGAPGGIWTSNVTADEQVTGKIVAAREAQMVFVNSKHDVGENCDGIGRISTKKDTGELLYCSTATDAKTGVSSSTWSLVSARSKSMKYLQVGLSKTKQVEGLPEDYTWGNFRDQLSCYAWSWDSGDVGSCKTRWGNKKAYNNHVGMATRSVTNNGTVPVFVSITAVGLVQSDVNGVMRGEDKNSSFSTKCQMAAWLSSPGGEPSAGAPPLVYTHISYTPRSSNDNADQPRNSSKETLTTDSVVDSCELSFYVPPNKSVITRWATWTPNDTYGYGNGNGQSFVTLYGDEGELDGNKVDVSDTNTVDVSY</sequence>
<evidence type="ECO:0000313" key="3">
    <source>
        <dbReference type="EMBL" id="VVE75205.1"/>
    </source>
</evidence>
<dbReference type="EMBL" id="CABPSP010000020">
    <property type="protein sequence ID" value="VVE75205.1"/>
    <property type="molecule type" value="Genomic_DNA"/>
</dbReference>
<dbReference type="PROSITE" id="PS00409">
    <property type="entry name" value="PROKAR_NTER_METHYL"/>
    <property type="match status" value="1"/>
</dbReference>
<evidence type="ECO:0008006" key="5">
    <source>
        <dbReference type="Google" id="ProtNLM"/>
    </source>
</evidence>
<dbReference type="NCBIfam" id="TIGR02532">
    <property type="entry name" value="IV_pilin_GFxxxE"/>
    <property type="match status" value="1"/>
</dbReference>
<keyword evidence="2" id="KW-1133">Transmembrane helix</keyword>